<reference evidence="2 3" key="1">
    <citation type="journal article" date="2016" name="Genome Biol. Evol.">
        <title>Divergent and convergent evolution of fungal pathogenicity.</title>
        <authorList>
            <person name="Shang Y."/>
            <person name="Xiao G."/>
            <person name="Zheng P."/>
            <person name="Cen K."/>
            <person name="Zhan S."/>
            <person name="Wang C."/>
        </authorList>
    </citation>
    <scope>NUCLEOTIDE SEQUENCE [LARGE SCALE GENOMIC DNA]</scope>
    <source>
        <strain evidence="2 3">RCEF 2490</strain>
    </source>
</reference>
<keyword evidence="3" id="KW-1185">Reference proteome</keyword>
<comment type="caution">
    <text evidence="2">The sequence shown here is derived from an EMBL/GenBank/DDBJ whole genome shotgun (WGS) entry which is preliminary data.</text>
</comment>
<feature type="compositionally biased region" description="Polar residues" evidence="1">
    <location>
        <begin position="231"/>
        <end position="244"/>
    </location>
</feature>
<name>A0A168E3G6_9HYPO</name>
<feature type="region of interest" description="Disordered" evidence="1">
    <location>
        <begin position="111"/>
        <end position="135"/>
    </location>
</feature>
<organism evidence="2 3">
    <name type="scientific">Moelleriella libera RCEF 2490</name>
    <dbReference type="NCBI Taxonomy" id="1081109"/>
    <lineage>
        <taxon>Eukaryota</taxon>
        <taxon>Fungi</taxon>
        <taxon>Dikarya</taxon>
        <taxon>Ascomycota</taxon>
        <taxon>Pezizomycotina</taxon>
        <taxon>Sordariomycetes</taxon>
        <taxon>Hypocreomycetidae</taxon>
        <taxon>Hypocreales</taxon>
        <taxon>Clavicipitaceae</taxon>
        <taxon>Moelleriella</taxon>
    </lineage>
</organism>
<protein>
    <submittedName>
        <fullName evidence="2">Uncharacterized protein</fullName>
    </submittedName>
</protein>
<feature type="compositionally biased region" description="Polar residues" evidence="1">
    <location>
        <begin position="1"/>
        <end position="13"/>
    </location>
</feature>
<dbReference type="AlphaFoldDB" id="A0A168E3G6"/>
<evidence type="ECO:0000313" key="3">
    <source>
        <dbReference type="Proteomes" id="UP000078544"/>
    </source>
</evidence>
<proteinExistence type="predicted"/>
<sequence>MTAYSCPQESPLESGSPEKKRPLVPAAFIQINPTSRFNPTTDPKSFAMLPLKRLTTAIVVTLLIGFALALSKESSSSSAFSRGWIRGRQDAHGDTARSVLAKRDDAPLTNTTAASVASTQVSSQQPTSGTPAASASSARKLHVSEDLLQVLIQVPSSNRKQIEHISGFSFTSRFKFTQRIQCCIDTCYESEPELSASCVVSFLSLDDLGLGYIDDCLCPFGVFFPCTASQTTPKGTGESQSALGTTTTSPSSNPSSMSLRIFPLFVTELWPFIAWNLSPVTGSTSLA</sequence>
<evidence type="ECO:0000256" key="1">
    <source>
        <dbReference type="SAM" id="MobiDB-lite"/>
    </source>
</evidence>
<accession>A0A168E3G6</accession>
<feature type="region of interest" description="Disordered" evidence="1">
    <location>
        <begin position="1"/>
        <end position="20"/>
    </location>
</feature>
<evidence type="ECO:0000313" key="2">
    <source>
        <dbReference type="EMBL" id="KZZ98376.1"/>
    </source>
</evidence>
<feature type="region of interest" description="Disordered" evidence="1">
    <location>
        <begin position="231"/>
        <end position="255"/>
    </location>
</feature>
<dbReference type="Proteomes" id="UP000078544">
    <property type="component" value="Unassembled WGS sequence"/>
</dbReference>
<dbReference type="EMBL" id="AZGY01000005">
    <property type="protein sequence ID" value="KZZ98376.1"/>
    <property type="molecule type" value="Genomic_DNA"/>
</dbReference>
<gene>
    <name evidence="2" type="ORF">AAL_02894</name>
</gene>
<feature type="compositionally biased region" description="Low complexity" evidence="1">
    <location>
        <begin position="245"/>
        <end position="255"/>
    </location>
</feature>